<accession>A0A917ZEF7</accession>
<protein>
    <submittedName>
        <fullName evidence="2">Uncharacterized protein</fullName>
    </submittedName>
</protein>
<keyword evidence="3" id="KW-1185">Reference proteome</keyword>
<proteinExistence type="predicted"/>
<dbReference type="PROSITE" id="PS51257">
    <property type="entry name" value="PROKAR_LIPOPROTEIN"/>
    <property type="match status" value="1"/>
</dbReference>
<comment type="caution">
    <text evidence="2">The sequence shown here is derived from an EMBL/GenBank/DDBJ whole genome shotgun (WGS) entry which is preliminary data.</text>
</comment>
<dbReference type="EMBL" id="BMNH01000036">
    <property type="protein sequence ID" value="GGO81308.1"/>
    <property type="molecule type" value="Genomic_DNA"/>
</dbReference>
<organism evidence="2 3">
    <name type="scientific">Nonomuraea cavernae</name>
    <dbReference type="NCBI Taxonomy" id="2045107"/>
    <lineage>
        <taxon>Bacteria</taxon>
        <taxon>Bacillati</taxon>
        <taxon>Actinomycetota</taxon>
        <taxon>Actinomycetes</taxon>
        <taxon>Streptosporangiales</taxon>
        <taxon>Streptosporangiaceae</taxon>
        <taxon>Nonomuraea</taxon>
    </lineage>
</organism>
<name>A0A917ZEF7_9ACTN</name>
<evidence type="ECO:0000313" key="3">
    <source>
        <dbReference type="Proteomes" id="UP000646523"/>
    </source>
</evidence>
<dbReference type="AlphaFoldDB" id="A0A917ZEF7"/>
<feature type="chain" id="PRO_5038711180" evidence="1">
    <location>
        <begin position="20"/>
        <end position="246"/>
    </location>
</feature>
<evidence type="ECO:0000313" key="2">
    <source>
        <dbReference type="EMBL" id="GGO81308.1"/>
    </source>
</evidence>
<evidence type="ECO:0000256" key="1">
    <source>
        <dbReference type="SAM" id="SignalP"/>
    </source>
</evidence>
<keyword evidence="1" id="KW-0732">Signal</keyword>
<reference evidence="2" key="2">
    <citation type="submission" date="2020-09" db="EMBL/GenBank/DDBJ databases">
        <authorList>
            <person name="Sun Q."/>
            <person name="Zhou Y."/>
        </authorList>
    </citation>
    <scope>NUCLEOTIDE SEQUENCE</scope>
    <source>
        <strain evidence="2">CGMCC 4.7368</strain>
    </source>
</reference>
<gene>
    <name evidence="2" type="ORF">GCM10012289_69980</name>
</gene>
<feature type="signal peptide" evidence="1">
    <location>
        <begin position="1"/>
        <end position="19"/>
    </location>
</feature>
<sequence length="246" mass="27093">MVRLTFLALASLLSLTACAADAAAQDAREQVDRVAELLKGVDPWVSEDVGHRLTQDGNLAVFDVSGDGPDDPGRVRIRVRGTDRAFHPPAPGVSSPAAVAFLCFDVEVIYRSKLDRSRAGIRDRRVTVTEVACPEGRPRSFRPPAELPDRTSTWLKKHLPTTLDVDAARQAVRGLDLDPRIRQDITEFDDKIGIALREPDGDCLLARVWPNVVQVWRPWTWTPPVLPAERVCSAAQAASGYSNRAR</sequence>
<reference evidence="2" key="1">
    <citation type="journal article" date="2014" name="Int. J. Syst. Evol. Microbiol.">
        <title>Complete genome sequence of Corynebacterium casei LMG S-19264T (=DSM 44701T), isolated from a smear-ripened cheese.</title>
        <authorList>
            <consortium name="US DOE Joint Genome Institute (JGI-PGF)"/>
            <person name="Walter F."/>
            <person name="Albersmeier A."/>
            <person name="Kalinowski J."/>
            <person name="Ruckert C."/>
        </authorList>
    </citation>
    <scope>NUCLEOTIDE SEQUENCE</scope>
    <source>
        <strain evidence="2">CGMCC 4.7368</strain>
    </source>
</reference>
<dbReference type="Proteomes" id="UP000646523">
    <property type="component" value="Unassembled WGS sequence"/>
</dbReference>